<organism evidence="1 2">
    <name type="scientific">Persicobacter psychrovividus</name>
    <dbReference type="NCBI Taxonomy" id="387638"/>
    <lineage>
        <taxon>Bacteria</taxon>
        <taxon>Pseudomonadati</taxon>
        <taxon>Bacteroidota</taxon>
        <taxon>Cytophagia</taxon>
        <taxon>Cytophagales</taxon>
        <taxon>Persicobacteraceae</taxon>
        <taxon>Persicobacter</taxon>
    </lineage>
</organism>
<keyword evidence="2" id="KW-1185">Reference proteome</keyword>
<name>A0ABM7VGL5_9BACT</name>
<gene>
    <name evidence="1" type="ORF">PEPS_23820</name>
</gene>
<evidence type="ECO:0000313" key="1">
    <source>
        <dbReference type="EMBL" id="BDD00102.1"/>
    </source>
</evidence>
<protein>
    <recommendedName>
        <fullName evidence="3">WbqC-like protein</fullName>
    </recommendedName>
</protein>
<proteinExistence type="predicted"/>
<reference evidence="1 2" key="1">
    <citation type="submission" date="2021-12" db="EMBL/GenBank/DDBJ databases">
        <title>Genome sequencing of bacteria with rrn-lacking chromosome and rrn-plasmid.</title>
        <authorList>
            <person name="Anda M."/>
            <person name="Iwasaki W."/>
        </authorList>
    </citation>
    <scope>NUCLEOTIDE SEQUENCE [LARGE SCALE GENOMIC DNA]</scope>
    <source>
        <strain evidence="1 2">NBRC 101262</strain>
    </source>
</reference>
<dbReference type="RefSeq" id="WP_332921339.1">
    <property type="nucleotide sequence ID" value="NZ_AP025292.1"/>
</dbReference>
<dbReference type="InterPro" id="IPR014985">
    <property type="entry name" value="WbqC"/>
</dbReference>
<sequence length="215" mass="25284">MFDLQNKEVLLDLHYLPSVEYFAAIIQSEKLLIEAQENFSKQTYRNRCRILTSQGVRDLTIPMVAGNKRHHIQKILLDDRQQWRKIHWRSIKTAYGKAPFFEHYIDFLEPVFFGEQTTLFEFNLSLLKVLFKLLGIKKEISLTDEYAKYSDSDKIIDMRDRLQPKVDYDKNGILVPFPYPQLFGNEFVSNLSVLDLLFCEGPNARNVIQQSVKCK</sequence>
<evidence type="ECO:0008006" key="3">
    <source>
        <dbReference type="Google" id="ProtNLM"/>
    </source>
</evidence>
<dbReference type="Pfam" id="PF08889">
    <property type="entry name" value="WbqC"/>
    <property type="match status" value="2"/>
</dbReference>
<dbReference type="Proteomes" id="UP001354989">
    <property type="component" value="Chromosome"/>
</dbReference>
<evidence type="ECO:0000313" key="2">
    <source>
        <dbReference type="Proteomes" id="UP001354989"/>
    </source>
</evidence>
<accession>A0ABM7VGL5</accession>
<dbReference type="EMBL" id="AP025292">
    <property type="protein sequence ID" value="BDD00102.1"/>
    <property type="molecule type" value="Genomic_DNA"/>
</dbReference>